<sequence>MTRGDQELLSKLRARKSSTRSLNRPGGRLLKQPDALSQQAADRIEAQAAEIERLQGDLDLLRDAVRELLAHDAWQGDAEAIEIWTDRHWKALRPVTEG</sequence>
<accession>A0A3D9HKD6</accession>
<feature type="coiled-coil region" evidence="1">
    <location>
        <begin position="37"/>
        <end position="71"/>
    </location>
</feature>
<evidence type="ECO:0000313" key="4">
    <source>
        <dbReference type="Proteomes" id="UP000256845"/>
    </source>
</evidence>
<gene>
    <name evidence="3" type="ORF">DFP90_105307</name>
</gene>
<dbReference type="EMBL" id="QRDW01000005">
    <property type="protein sequence ID" value="RED49934.1"/>
    <property type="molecule type" value="Genomic_DNA"/>
</dbReference>
<keyword evidence="1" id="KW-0175">Coiled coil</keyword>
<proteinExistence type="predicted"/>
<reference evidence="3 4" key="1">
    <citation type="submission" date="2018-07" db="EMBL/GenBank/DDBJ databases">
        <title>Genomic Encyclopedia of Type Strains, Phase III (KMG-III): the genomes of soil and plant-associated and newly described type strains.</title>
        <authorList>
            <person name="Whitman W."/>
        </authorList>
    </citation>
    <scope>NUCLEOTIDE SEQUENCE [LARGE SCALE GENOMIC DNA]</scope>
    <source>
        <strain evidence="3 4">CECT 8488</strain>
    </source>
</reference>
<protein>
    <submittedName>
        <fullName evidence="3">Uncharacterized protein</fullName>
    </submittedName>
</protein>
<dbReference type="Proteomes" id="UP000256845">
    <property type="component" value="Unassembled WGS sequence"/>
</dbReference>
<evidence type="ECO:0000256" key="1">
    <source>
        <dbReference type="SAM" id="Coils"/>
    </source>
</evidence>
<evidence type="ECO:0000313" key="3">
    <source>
        <dbReference type="EMBL" id="RED49934.1"/>
    </source>
</evidence>
<dbReference type="AlphaFoldDB" id="A0A3D9HKD6"/>
<keyword evidence="4" id="KW-1185">Reference proteome</keyword>
<feature type="compositionally biased region" description="Basic and acidic residues" evidence="2">
    <location>
        <begin position="1"/>
        <end position="10"/>
    </location>
</feature>
<feature type="region of interest" description="Disordered" evidence="2">
    <location>
        <begin position="1"/>
        <end position="36"/>
    </location>
</feature>
<name>A0A3D9HKD6_9PROT</name>
<dbReference type="RefSeq" id="WP_147301018.1">
    <property type="nucleotide sequence ID" value="NZ_QRDW01000005.1"/>
</dbReference>
<organism evidence="3 4">
    <name type="scientific">Aestuariispira insulae</name>
    <dbReference type="NCBI Taxonomy" id="1461337"/>
    <lineage>
        <taxon>Bacteria</taxon>
        <taxon>Pseudomonadati</taxon>
        <taxon>Pseudomonadota</taxon>
        <taxon>Alphaproteobacteria</taxon>
        <taxon>Rhodospirillales</taxon>
        <taxon>Kiloniellaceae</taxon>
        <taxon>Aestuariispira</taxon>
    </lineage>
</organism>
<evidence type="ECO:0000256" key="2">
    <source>
        <dbReference type="SAM" id="MobiDB-lite"/>
    </source>
</evidence>
<comment type="caution">
    <text evidence="3">The sequence shown here is derived from an EMBL/GenBank/DDBJ whole genome shotgun (WGS) entry which is preliminary data.</text>
</comment>